<dbReference type="PATRIC" id="fig|1230458.4.peg.3205"/>
<keyword evidence="5" id="KW-1185">Reference proteome</keyword>
<comment type="function">
    <text evidence="2">Hydrolyzes RNA 2',3'-cyclic phosphodiester to an RNA 2'-phosphomonoester.</text>
</comment>
<dbReference type="Proteomes" id="UP000011648">
    <property type="component" value="Unassembled WGS sequence"/>
</dbReference>
<proteinExistence type="inferred from homology"/>
<organism evidence="4 5">
    <name type="scientific">Natrialba taiwanensis DSM 12281</name>
    <dbReference type="NCBI Taxonomy" id="1230458"/>
    <lineage>
        <taxon>Archaea</taxon>
        <taxon>Methanobacteriati</taxon>
        <taxon>Methanobacteriota</taxon>
        <taxon>Stenosarchaea group</taxon>
        <taxon>Halobacteria</taxon>
        <taxon>Halobacteriales</taxon>
        <taxon>Natrialbaceae</taxon>
        <taxon>Natrialba</taxon>
    </lineage>
</organism>
<dbReference type="HAMAP" id="MF_01940">
    <property type="entry name" value="RNA_CPDase"/>
    <property type="match status" value="1"/>
</dbReference>
<dbReference type="GO" id="GO:0016874">
    <property type="term" value="F:ligase activity"/>
    <property type="evidence" value="ECO:0007669"/>
    <property type="project" value="UniProtKB-KW"/>
</dbReference>
<comment type="similarity">
    <text evidence="2">Belongs to the 2H phosphoesterase superfamily. ThpR family.</text>
</comment>
<evidence type="ECO:0000313" key="4">
    <source>
        <dbReference type="EMBL" id="ELY88397.1"/>
    </source>
</evidence>
<protein>
    <recommendedName>
        <fullName evidence="2">RNA 2',3'-cyclic phosphodiesterase</fullName>
        <shortName evidence="2">RNA 2',3'-CPDase</shortName>
        <ecNumber evidence="2">3.1.4.58</ecNumber>
    </recommendedName>
</protein>
<feature type="region of interest" description="Disordered" evidence="3">
    <location>
        <begin position="1"/>
        <end position="29"/>
    </location>
</feature>
<feature type="active site" description="Proton donor" evidence="2">
    <location>
        <position position="81"/>
    </location>
</feature>
<dbReference type="NCBIfam" id="TIGR02258">
    <property type="entry name" value="2_5_ligase"/>
    <property type="match status" value="1"/>
</dbReference>
<dbReference type="Pfam" id="PF13563">
    <property type="entry name" value="2_5_RNA_ligase2"/>
    <property type="match status" value="1"/>
</dbReference>
<keyword evidence="1 2" id="KW-0378">Hydrolase</keyword>
<sequence>MHAAAVRNHRSSADFTTLRPRNEPSFDGSSVTVEYRGRECTRMRLFISVDLPDDLTEPVADLQDEFNDASGLNFIDPEQAHVTLKFLGDVDGERVPDLESELEAAIADAGVNPFPVRYGGLGVFPSLEYISVVWFGTEIGGDELTALHEAIEERTTEMGFEAESHEFTPHVTLARMEHAGGKELVQELVREREPTVGETRVEEVRLTESTLTEEGPVYSTVARFPLDE</sequence>
<dbReference type="SUPFAM" id="SSF55144">
    <property type="entry name" value="LigT-like"/>
    <property type="match status" value="1"/>
</dbReference>
<comment type="catalytic activity">
    <reaction evidence="2">
        <text>a 3'-end 2',3'-cyclophospho-ribonucleotide-RNA + H2O = a 3'-end 2'-phospho-ribonucleotide-RNA + H(+)</text>
        <dbReference type="Rhea" id="RHEA:11828"/>
        <dbReference type="Rhea" id="RHEA-COMP:10464"/>
        <dbReference type="Rhea" id="RHEA-COMP:17353"/>
        <dbReference type="ChEBI" id="CHEBI:15377"/>
        <dbReference type="ChEBI" id="CHEBI:15378"/>
        <dbReference type="ChEBI" id="CHEBI:83064"/>
        <dbReference type="ChEBI" id="CHEBI:173113"/>
        <dbReference type="EC" id="3.1.4.58"/>
    </reaction>
</comment>
<name>L9ZS58_9EURY</name>
<accession>L9ZS58</accession>
<dbReference type="Gene3D" id="3.90.1140.10">
    <property type="entry name" value="Cyclic phosphodiesterase"/>
    <property type="match status" value="1"/>
</dbReference>
<feature type="short sequence motif" description="HXTX 1" evidence="2">
    <location>
        <begin position="81"/>
        <end position="84"/>
    </location>
</feature>
<dbReference type="InterPro" id="IPR004175">
    <property type="entry name" value="RNA_CPDase"/>
</dbReference>
<dbReference type="GO" id="GO:0008664">
    <property type="term" value="F:RNA 2',3'-cyclic 3'-phosphodiesterase activity"/>
    <property type="evidence" value="ECO:0007669"/>
    <property type="project" value="UniProtKB-EC"/>
</dbReference>
<gene>
    <name evidence="4" type="ORF">C484_15827</name>
</gene>
<dbReference type="PANTHER" id="PTHR35561:SF1">
    <property type="entry name" value="RNA 2',3'-CYCLIC PHOSPHODIESTERASE"/>
    <property type="match status" value="1"/>
</dbReference>
<dbReference type="EMBL" id="AOIL01000051">
    <property type="protein sequence ID" value="ELY88397.1"/>
    <property type="molecule type" value="Genomic_DNA"/>
</dbReference>
<dbReference type="GO" id="GO:0004113">
    <property type="term" value="F:2',3'-cyclic-nucleotide 3'-phosphodiesterase activity"/>
    <property type="evidence" value="ECO:0007669"/>
    <property type="project" value="InterPro"/>
</dbReference>
<dbReference type="InterPro" id="IPR009097">
    <property type="entry name" value="Cyclic_Pdiesterase"/>
</dbReference>
<evidence type="ECO:0000256" key="3">
    <source>
        <dbReference type="SAM" id="MobiDB-lite"/>
    </source>
</evidence>
<feature type="active site" description="Proton acceptor" evidence="2">
    <location>
        <position position="170"/>
    </location>
</feature>
<dbReference type="PANTHER" id="PTHR35561">
    <property type="entry name" value="RNA 2',3'-CYCLIC PHOSPHODIESTERASE"/>
    <property type="match status" value="1"/>
</dbReference>
<keyword evidence="4" id="KW-0436">Ligase</keyword>
<reference evidence="4 5" key="1">
    <citation type="journal article" date="2014" name="PLoS Genet.">
        <title>Phylogenetically driven sequencing of extremely halophilic archaea reveals strategies for static and dynamic osmo-response.</title>
        <authorList>
            <person name="Becker E.A."/>
            <person name="Seitzer P.M."/>
            <person name="Tritt A."/>
            <person name="Larsen D."/>
            <person name="Krusor M."/>
            <person name="Yao A.I."/>
            <person name="Wu D."/>
            <person name="Madern D."/>
            <person name="Eisen J.A."/>
            <person name="Darling A.E."/>
            <person name="Facciotti M.T."/>
        </authorList>
    </citation>
    <scope>NUCLEOTIDE SEQUENCE [LARGE SCALE GENOMIC DNA]</scope>
    <source>
        <strain evidence="4 5">DSM 12281</strain>
    </source>
</reference>
<evidence type="ECO:0000313" key="5">
    <source>
        <dbReference type="Proteomes" id="UP000011648"/>
    </source>
</evidence>
<dbReference type="EC" id="3.1.4.58" evidence="2"/>
<comment type="caution">
    <text evidence="4">The sequence shown here is derived from an EMBL/GenBank/DDBJ whole genome shotgun (WGS) entry which is preliminary data.</text>
</comment>
<evidence type="ECO:0000256" key="2">
    <source>
        <dbReference type="HAMAP-Rule" id="MF_01940"/>
    </source>
</evidence>
<feature type="short sequence motif" description="HXTX 2" evidence="2">
    <location>
        <begin position="170"/>
        <end position="173"/>
    </location>
</feature>
<dbReference type="STRING" id="1230458.C484_15827"/>
<evidence type="ECO:0000256" key="1">
    <source>
        <dbReference type="ARBA" id="ARBA00022801"/>
    </source>
</evidence>
<dbReference type="AlphaFoldDB" id="L9ZS58"/>